<evidence type="ECO:0000313" key="2">
    <source>
        <dbReference type="Proteomes" id="UP000757890"/>
    </source>
</evidence>
<proteinExistence type="predicted"/>
<reference evidence="1" key="1">
    <citation type="submission" date="2020-04" db="EMBL/GenBank/DDBJ databases">
        <title>Deep metagenomics examines the oral microbiome during advanced dental caries in children, revealing novel taxa and co-occurrences with host molecules.</title>
        <authorList>
            <person name="Baker J.L."/>
            <person name="Morton J.T."/>
            <person name="Dinis M."/>
            <person name="Alvarez R."/>
            <person name="Tran N.C."/>
            <person name="Knight R."/>
            <person name="Edlund A."/>
        </authorList>
    </citation>
    <scope>NUCLEOTIDE SEQUENCE</scope>
    <source>
        <strain evidence="1">JCVI_32_bin.14</strain>
    </source>
</reference>
<organism evidence="1 2">
    <name type="scientific">Dialister invisus</name>
    <dbReference type="NCBI Taxonomy" id="218538"/>
    <lineage>
        <taxon>Bacteria</taxon>
        <taxon>Bacillati</taxon>
        <taxon>Bacillota</taxon>
        <taxon>Negativicutes</taxon>
        <taxon>Veillonellales</taxon>
        <taxon>Veillonellaceae</taxon>
        <taxon>Dialister</taxon>
    </lineage>
</organism>
<dbReference type="RefSeq" id="WP_276640096.1">
    <property type="nucleotide sequence ID" value="NZ_CAUQCT010000064.1"/>
</dbReference>
<protein>
    <submittedName>
        <fullName evidence="1">Uncharacterized protein</fullName>
    </submittedName>
</protein>
<dbReference type="Proteomes" id="UP000757890">
    <property type="component" value="Unassembled WGS sequence"/>
</dbReference>
<evidence type="ECO:0000313" key="1">
    <source>
        <dbReference type="EMBL" id="MBF1129642.1"/>
    </source>
</evidence>
<dbReference type="AlphaFoldDB" id="A0A930BAB3"/>
<gene>
    <name evidence="1" type="ORF">HXL70_06315</name>
</gene>
<accession>A0A930BAB3</accession>
<comment type="caution">
    <text evidence="1">The sequence shown here is derived from an EMBL/GenBank/DDBJ whole genome shotgun (WGS) entry which is preliminary data.</text>
</comment>
<sequence length="505" mass="53604">MEKKQDSFVADFSKRILSEEQARGISRIQRTVLERYVAAKDKMPVDEWLLQEFQKQLPERSYKDIQGMSSEIITSLKVTEAMKASQQRAIASGRSKESWLASTVLQSTSQMTAQESAKYLQNLDDAVKNANVAMHEAITTKGSGYTIPNQNPNLDGFIAEQYHVNSFNMEAAAQGSGLRAEVQPLKPGETYTKNGFDVVIKDANGNRIHQYQMKYGATAEDTISMLKAGKYNNQIIVVPEEQVEAVQKAFPNKTVTSTIGAGDVKSKPLTKEQAKKLQEQAQNDNFMDADWNDYVAKEIALGIGKQAGYACLQGAAVGAGMTIATKIWNGESINGEEMIETAIMSGADFGLKTATAGALKVASEKGIFTAIPKGTKGSTFANIAFVAIENVKVLGKVATGELTPKEGIDVMQQITCACVAGIAASEEGAALGASIGSVLGPVGAAVGGFIGGTVGYLAGSKVAQSIVKGVQKVRDTAVSVIKSVGQAVVSGAKAIVRSVTSLFGF</sequence>
<name>A0A930BAB3_9FIRM</name>
<dbReference type="EMBL" id="JABZMK010000040">
    <property type="protein sequence ID" value="MBF1129642.1"/>
    <property type="molecule type" value="Genomic_DNA"/>
</dbReference>